<keyword evidence="8 14" id="KW-0808">Transferase</keyword>
<evidence type="ECO:0000256" key="1">
    <source>
        <dbReference type="ARBA" id="ARBA00001206"/>
    </source>
</evidence>
<dbReference type="Proteomes" id="UP000186465">
    <property type="component" value="Unassembled WGS sequence"/>
</dbReference>
<evidence type="ECO:0000256" key="15">
    <source>
        <dbReference type="RuleBase" id="RU003530"/>
    </source>
</evidence>
<gene>
    <name evidence="14" type="primary">coaA</name>
    <name evidence="18" type="ORF">BM477_07700</name>
</gene>
<dbReference type="SUPFAM" id="SSF52540">
    <property type="entry name" value="P-loop containing nucleoside triphosphate hydrolases"/>
    <property type="match status" value="1"/>
</dbReference>
<keyword evidence="9 14" id="KW-0547">Nucleotide-binding</keyword>
<keyword evidence="10 14" id="KW-0418">Kinase</keyword>
<dbReference type="EC" id="2.7.1.33" evidence="5 14"/>
<dbReference type="InterPro" id="IPR004566">
    <property type="entry name" value="PanK"/>
</dbReference>
<keyword evidence="7 14" id="KW-0963">Cytoplasm</keyword>
<evidence type="ECO:0000313" key="19">
    <source>
        <dbReference type="Proteomes" id="UP000186465"/>
    </source>
</evidence>
<dbReference type="AlphaFoldDB" id="A0A1Q5PJJ5"/>
<dbReference type="NCBIfam" id="TIGR00554">
    <property type="entry name" value="panK_bact"/>
    <property type="match status" value="1"/>
</dbReference>
<dbReference type="InterPro" id="IPR006083">
    <property type="entry name" value="PRK/URK"/>
</dbReference>
<evidence type="ECO:0000313" key="18">
    <source>
        <dbReference type="EMBL" id="OKL46062.1"/>
    </source>
</evidence>
<dbReference type="GO" id="GO:0005524">
    <property type="term" value="F:ATP binding"/>
    <property type="evidence" value="ECO:0007669"/>
    <property type="project" value="UniProtKB-UniRule"/>
</dbReference>
<comment type="caution">
    <text evidence="18">The sequence shown here is derived from an EMBL/GenBank/DDBJ whole genome shotgun (WGS) entry which is preliminary data.</text>
</comment>
<sequence>MGDAESQLLESPGEHSPYESIPRETWSALASETPLPLTASEVQRLASLGDPIDLSEVDAIYRPLSRLIELSVEQQRVLAQSRRDFLHQPAQPQPPFIIGIAGSVAVGKSSIARVLQNLLSRFPDTPKVDLVTTDGFLYPTAELQRRGLMTRKGFPESYDREALISFLARVKSGEPRVEAPVYSHVIYDIVPDEKIVVERPDILIIEGINVLQPPRVSSEVYHPAVSVSDYFDFSIFIDANHADVEQWYVDRFLKLRETAFSDPTSYFKDYAKLSDEEAIAIAREIWVSINLVNFVQNIRPTRTRADLIISKASDHRVTEVLLRKL</sequence>
<keyword evidence="19" id="KW-1185">Reference proteome</keyword>
<evidence type="ECO:0000256" key="10">
    <source>
        <dbReference type="ARBA" id="ARBA00022777"/>
    </source>
</evidence>
<comment type="catalytic activity">
    <reaction evidence="1 14 15">
        <text>(R)-pantothenate + ATP = (R)-4'-phosphopantothenate + ADP + H(+)</text>
        <dbReference type="Rhea" id="RHEA:16373"/>
        <dbReference type="ChEBI" id="CHEBI:10986"/>
        <dbReference type="ChEBI" id="CHEBI:15378"/>
        <dbReference type="ChEBI" id="CHEBI:29032"/>
        <dbReference type="ChEBI" id="CHEBI:30616"/>
        <dbReference type="ChEBI" id="CHEBI:456216"/>
        <dbReference type="EC" id="2.7.1.33"/>
    </reaction>
</comment>
<comment type="pathway">
    <text evidence="3 14 15">Cofactor biosynthesis; coenzyme A biosynthesis; CoA from (R)-pantothenate: step 1/5.</text>
</comment>
<comment type="subcellular location">
    <subcellularLocation>
        <location evidence="2 14 15">Cytoplasm</location>
    </subcellularLocation>
</comment>
<evidence type="ECO:0000256" key="11">
    <source>
        <dbReference type="ARBA" id="ARBA00022840"/>
    </source>
</evidence>
<evidence type="ECO:0000256" key="16">
    <source>
        <dbReference type="SAM" id="MobiDB-lite"/>
    </source>
</evidence>
<evidence type="ECO:0000259" key="17">
    <source>
        <dbReference type="Pfam" id="PF00485"/>
    </source>
</evidence>
<dbReference type="HAMAP" id="MF_00215">
    <property type="entry name" value="Pantothen_kinase_1"/>
    <property type="match status" value="1"/>
</dbReference>
<evidence type="ECO:0000256" key="7">
    <source>
        <dbReference type="ARBA" id="ARBA00022490"/>
    </source>
</evidence>
<name>A0A1Q5PJJ5_9ACTO</name>
<dbReference type="STRING" id="156892.BM477_07700"/>
<comment type="similarity">
    <text evidence="4 14 15">Belongs to the prokaryotic pantothenate kinase family.</text>
</comment>
<evidence type="ECO:0000256" key="4">
    <source>
        <dbReference type="ARBA" id="ARBA00006087"/>
    </source>
</evidence>
<evidence type="ECO:0000256" key="6">
    <source>
        <dbReference type="ARBA" id="ARBA00015080"/>
    </source>
</evidence>
<dbReference type="EMBL" id="MPDM01000010">
    <property type="protein sequence ID" value="OKL46062.1"/>
    <property type="molecule type" value="Genomic_DNA"/>
</dbReference>
<keyword evidence="12 14" id="KW-0173">Coenzyme A biosynthesis</keyword>
<dbReference type="GO" id="GO:0005737">
    <property type="term" value="C:cytoplasm"/>
    <property type="evidence" value="ECO:0007669"/>
    <property type="project" value="UniProtKB-SubCell"/>
</dbReference>
<evidence type="ECO:0000256" key="8">
    <source>
        <dbReference type="ARBA" id="ARBA00022679"/>
    </source>
</evidence>
<dbReference type="CDD" id="cd02025">
    <property type="entry name" value="PanK"/>
    <property type="match status" value="1"/>
</dbReference>
<reference evidence="19" key="1">
    <citation type="submission" date="2016-11" db="EMBL/GenBank/DDBJ databases">
        <title>Actinomyces gypaetusis sp. nov. isolated from Gypaetus barbatus in Qinghai Tibet Plateau China.</title>
        <authorList>
            <person name="Meng X."/>
        </authorList>
    </citation>
    <scope>NUCLEOTIDE SEQUENCE [LARGE SCALE GENOMIC DNA]</scope>
    <source>
        <strain evidence="19">DSM 15383</strain>
    </source>
</reference>
<evidence type="ECO:0000256" key="9">
    <source>
        <dbReference type="ARBA" id="ARBA00022741"/>
    </source>
</evidence>
<organism evidence="18 19">
    <name type="scientific">Boudabousia marimammalium</name>
    <dbReference type="NCBI Taxonomy" id="156892"/>
    <lineage>
        <taxon>Bacteria</taxon>
        <taxon>Bacillati</taxon>
        <taxon>Actinomycetota</taxon>
        <taxon>Actinomycetes</taxon>
        <taxon>Actinomycetales</taxon>
        <taxon>Actinomycetaceae</taxon>
        <taxon>Boudabousia</taxon>
    </lineage>
</organism>
<evidence type="ECO:0000256" key="13">
    <source>
        <dbReference type="ARBA" id="ARBA00032866"/>
    </source>
</evidence>
<keyword evidence="11 14" id="KW-0067">ATP-binding</keyword>
<dbReference type="Pfam" id="PF00485">
    <property type="entry name" value="PRK"/>
    <property type="match status" value="1"/>
</dbReference>
<dbReference type="Gene3D" id="3.40.50.300">
    <property type="entry name" value="P-loop containing nucleotide triphosphate hydrolases"/>
    <property type="match status" value="1"/>
</dbReference>
<evidence type="ECO:0000256" key="3">
    <source>
        <dbReference type="ARBA" id="ARBA00005225"/>
    </source>
</evidence>
<evidence type="ECO:0000256" key="5">
    <source>
        <dbReference type="ARBA" id="ARBA00012102"/>
    </source>
</evidence>
<accession>A0A1Q5PJJ5</accession>
<dbReference type="UniPathway" id="UPA00241">
    <property type="reaction ID" value="UER00352"/>
</dbReference>
<feature type="region of interest" description="Disordered" evidence="16">
    <location>
        <begin position="1"/>
        <end position="20"/>
    </location>
</feature>
<dbReference type="PIRSF" id="PIRSF000545">
    <property type="entry name" value="Pantothenate_kin"/>
    <property type="match status" value="1"/>
</dbReference>
<feature type="binding site" evidence="14">
    <location>
        <begin position="102"/>
        <end position="109"/>
    </location>
    <ligand>
        <name>ATP</name>
        <dbReference type="ChEBI" id="CHEBI:30616"/>
    </ligand>
</feature>
<evidence type="ECO:0000256" key="12">
    <source>
        <dbReference type="ARBA" id="ARBA00022993"/>
    </source>
</evidence>
<dbReference type="InterPro" id="IPR027417">
    <property type="entry name" value="P-loop_NTPase"/>
</dbReference>
<dbReference type="GO" id="GO:0004594">
    <property type="term" value="F:pantothenate kinase activity"/>
    <property type="evidence" value="ECO:0007669"/>
    <property type="project" value="UniProtKB-UniRule"/>
</dbReference>
<feature type="domain" description="Phosphoribulokinase/uridine kinase" evidence="17">
    <location>
        <begin position="97"/>
        <end position="240"/>
    </location>
</feature>
<dbReference type="PANTHER" id="PTHR10285">
    <property type="entry name" value="URIDINE KINASE"/>
    <property type="match status" value="1"/>
</dbReference>
<evidence type="ECO:0000256" key="2">
    <source>
        <dbReference type="ARBA" id="ARBA00004496"/>
    </source>
</evidence>
<dbReference type="GO" id="GO:0015937">
    <property type="term" value="P:coenzyme A biosynthetic process"/>
    <property type="evidence" value="ECO:0007669"/>
    <property type="project" value="UniProtKB-UniRule"/>
</dbReference>
<evidence type="ECO:0000256" key="14">
    <source>
        <dbReference type="HAMAP-Rule" id="MF_00215"/>
    </source>
</evidence>
<proteinExistence type="inferred from homology"/>
<protein>
    <recommendedName>
        <fullName evidence="6 14">Pantothenate kinase</fullName>
        <ecNumber evidence="5 14">2.7.1.33</ecNumber>
    </recommendedName>
    <alternativeName>
        <fullName evidence="13 14">Pantothenic acid kinase</fullName>
    </alternativeName>
</protein>